<sequence length="157" mass="17953">MRWVAGPPEPFDHGVSLGDATAGQLESLEEENERCLRTGAWTRATRRTHVSRVFLVPKPGTNTWRLVLDFRWLDTRCVRSDCRMETLKKLRCLCSALPFGWNSPLRIFVKVMRVLVECIRDPVPSRDRAALLRFSWDVAGETLEAASVRASKRASPW</sequence>
<dbReference type="EMBL" id="LGRX02004746">
    <property type="protein sequence ID" value="KAK3279649.1"/>
    <property type="molecule type" value="Genomic_DNA"/>
</dbReference>
<dbReference type="Proteomes" id="UP001190700">
    <property type="component" value="Unassembled WGS sequence"/>
</dbReference>
<protein>
    <submittedName>
        <fullName evidence="1">Uncharacterized protein</fullName>
    </submittedName>
</protein>
<dbReference type="SUPFAM" id="SSF56672">
    <property type="entry name" value="DNA/RNA polymerases"/>
    <property type="match status" value="1"/>
</dbReference>
<name>A0AAE0LCE6_9CHLO</name>
<dbReference type="Gene3D" id="3.10.10.10">
    <property type="entry name" value="HIV Type 1 Reverse Transcriptase, subunit A, domain 1"/>
    <property type="match status" value="1"/>
</dbReference>
<reference evidence="1 2" key="1">
    <citation type="journal article" date="2015" name="Genome Biol. Evol.">
        <title>Comparative Genomics of a Bacterivorous Green Alga Reveals Evolutionary Causalities and Consequences of Phago-Mixotrophic Mode of Nutrition.</title>
        <authorList>
            <person name="Burns J.A."/>
            <person name="Paasch A."/>
            <person name="Narechania A."/>
            <person name="Kim E."/>
        </authorList>
    </citation>
    <scope>NUCLEOTIDE SEQUENCE [LARGE SCALE GENOMIC DNA]</scope>
    <source>
        <strain evidence="1 2">PLY_AMNH</strain>
    </source>
</reference>
<keyword evidence="2" id="KW-1185">Reference proteome</keyword>
<dbReference type="InterPro" id="IPR043502">
    <property type="entry name" value="DNA/RNA_pol_sf"/>
</dbReference>
<dbReference type="AlphaFoldDB" id="A0AAE0LCE6"/>
<evidence type="ECO:0000313" key="1">
    <source>
        <dbReference type="EMBL" id="KAK3279649.1"/>
    </source>
</evidence>
<accession>A0AAE0LCE6</accession>
<gene>
    <name evidence="1" type="ORF">CYMTET_12470</name>
</gene>
<comment type="caution">
    <text evidence="1">The sequence shown here is derived from an EMBL/GenBank/DDBJ whole genome shotgun (WGS) entry which is preliminary data.</text>
</comment>
<evidence type="ECO:0000313" key="2">
    <source>
        <dbReference type="Proteomes" id="UP001190700"/>
    </source>
</evidence>
<organism evidence="1 2">
    <name type="scientific">Cymbomonas tetramitiformis</name>
    <dbReference type="NCBI Taxonomy" id="36881"/>
    <lineage>
        <taxon>Eukaryota</taxon>
        <taxon>Viridiplantae</taxon>
        <taxon>Chlorophyta</taxon>
        <taxon>Pyramimonadophyceae</taxon>
        <taxon>Pyramimonadales</taxon>
        <taxon>Pyramimonadaceae</taxon>
        <taxon>Cymbomonas</taxon>
    </lineage>
</organism>
<proteinExistence type="predicted"/>